<dbReference type="EMBL" id="JADIMU010000053">
    <property type="protein sequence ID" value="MBO8443657.1"/>
    <property type="molecule type" value="Genomic_DNA"/>
</dbReference>
<organism evidence="1 2">
    <name type="scientific">Candidatus Aphodenecus pullistercoris</name>
    <dbReference type="NCBI Taxonomy" id="2840669"/>
    <lineage>
        <taxon>Bacteria</taxon>
        <taxon>Pseudomonadati</taxon>
        <taxon>Spirochaetota</taxon>
        <taxon>Spirochaetia</taxon>
        <taxon>Spirochaetales</taxon>
        <taxon>Candidatus Aphodenecus</taxon>
    </lineage>
</organism>
<reference evidence="1" key="2">
    <citation type="journal article" date="2021" name="PeerJ">
        <title>Extensive microbial diversity within the chicken gut microbiome revealed by metagenomics and culture.</title>
        <authorList>
            <person name="Gilroy R."/>
            <person name="Ravi A."/>
            <person name="Getino M."/>
            <person name="Pursley I."/>
            <person name="Horton D.L."/>
            <person name="Alikhan N.F."/>
            <person name="Baker D."/>
            <person name="Gharbi K."/>
            <person name="Hall N."/>
            <person name="Watson M."/>
            <person name="Adriaenssens E.M."/>
            <person name="Foster-Nyarko E."/>
            <person name="Jarju S."/>
            <person name="Secka A."/>
            <person name="Antonio M."/>
            <person name="Oren A."/>
            <person name="Chaudhuri R.R."/>
            <person name="La Ragione R."/>
            <person name="Hildebrand F."/>
            <person name="Pallen M.J."/>
        </authorList>
    </citation>
    <scope>NUCLEOTIDE SEQUENCE</scope>
    <source>
        <strain evidence="1">11167</strain>
    </source>
</reference>
<sequence length="80" mass="8900">MRKIYTGQDGVLRRKANFASLVNAVCYSGRRTIKGEELSLVEEELLDGEALRTIFPRYADCVTMHSAKGDIKLIVLSPQG</sequence>
<name>A0A9D9HBJ0_9SPIR</name>
<gene>
    <name evidence="1" type="ORF">IAC42_07895</name>
</gene>
<dbReference type="Proteomes" id="UP000823633">
    <property type="component" value="Unassembled WGS sequence"/>
</dbReference>
<accession>A0A9D9HBJ0</accession>
<evidence type="ECO:0000313" key="1">
    <source>
        <dbReference type="EMBL" id="MBO8443657.1"/>
    </source>
</evidence>
<dbReference type="AlphaFoldDB" id="A0A9D9HBJ0"/>
<comment type="caution">
    <text evidence="1">The sequence shown here is derived from an EMBL/GenBank/DDBJ whole genome shotgun (WGS) entry which is preliminary data.</text>
</comment>
<protein>
    <submittedName>
        <fullName evidence="1">Uncharacterized protein</fullName>
    </submittedName>
</protein>
<reference evidence="1" key="1">
    <citation type="submission" date="2020-10" db="EMBL/GenBank/DDBJ databases">
        <authorList>
            <person name="Gilroy R."/>
        </authorList>
    </citation>
    <scope>NUCLEOTIDE SEQUENCE</scope>
    <source>
        <strain evidence="1">11167</strain>
    </source>
</reference>
<evidence type="ECO:0000313" key="2">
    <source>
        <dbReference type="Proteomes" id="UP000823633"/>
    </source>
</evidence>
<proteinExistence type="predicted"/>